<dbReference type="PANTHER" id="PTHR43364:SF7">
    <property type="entry name" value="NADP-DEPENDENT OXIDOREDUCTASE DOMAIN-CONTAINING PROTEIN-RELATED"/>
    <property type="match status" value="1"/>
</dbReference>
<dbReference type="RefSeq" id="XP_069199884.1">
    <property type="nucleotide sequence ID" value="XM_069348547.1"/>
</dbReference>
<dbReference type="Gene3D" id="3.20.20.100">
    <property type="entry name" value="NADP-dependent oxidoreductase domain"/>
    <property type="match status" value="1"/>
</dbReference>
<keyword evidence="1" id="KW-0521">NADP</keyword>
<feature type="domain" description="NADP-dependent oxidoreductase" evidence="4">
    <location>
        <begin position="30"/>
        <end position="103"/>
    </location>
</feature>
<evidence type="ECO:0000313" key="5">
    <source>
        <dbReference type="EMBL" id="KAL1303609.1"/>
    </source>
</evidence>
<dbReference type="InterPro" id="IPR036812">
    <property type="entry name" value="NAD(P)_OxRdtase_dom_sf"/>
</dbReference>
<gene>
    <name evidence="5" type="ORF">AAFC00_006973</name>
</gene>
<reference evidence="5 6" key="1">
    <citation type="submission" date="2024-07" db="EMBL/GenBank/DDBJ databases">
        <title>Draft sequence of the Neodothiora populina.</title>
        <authorList>
            <person name="Drown D.D."/>
            <person name="Schuette U.S."/>
            <person name="Buechlein A.B."/>
            <person name="Rusch D.R."/>
            <person name="Winton L.W."/>
            <person name="Adams G.A."/>
        </authorList>
    </citation>
    <scope>NUCLEOTIDE SEQUENCE [LARGE SCALE GENOMIC DNA]</scope>
    <source>
        <strain evidence="5 6">CPC 39397</strain>
    </source>
</reference>
<evidence type="ECO:0000313" key="6">
    <source>
        <dbReference type="Proteomes" id="UP001562354"/>
    </source>
</evidence>
<keyword evidence="6" id="KW-1185">Reference proteome</keyword>
<accession>A0ABR3PBV7</accession>
<proteinExistence type="inferred from homology"/>
<evidence type="ECO:0000256" key="2">
    <source>
        <dbReference type="ARBA" id="ARBA00023002"/>
    </source>
</evidence>
<dbReference type="InterPro" id="IPR023210">
    <property type="entry name" value="NADP_OxRdtase_dom"/>
</dbReference>
<evidence type="ECO:0000256" key="1">
    <source>
        <dbReference type="ARBA" id="ARBA00022857"/>
    </source>
</evidence>
<sequence>MSPFAPAPKPKSNLGYHRVLSPSAGVTVSPICLGAMNFGDAWKEMMGACDKKQTFEILDYFYEMGGNFIDTANNYQNEESEQWIGEWMESRGNRDQMVIATKVWF</sequence>
<organism evidence="5 6">
    <name type="scientific">Neodothiora populina</name>
    <dbReference type="NCBI Taxonomy" id="2781224"/>
    <lineage>
        <taxon>Eukaryota</taxon>
        <taxon>Fungi</taxon>
        <taxon>Dikarya</taxon>
        <taxon>Ascomycota</taxon>
        <taxon>Pezizomycotina</taxon>
        <taxon>Dothideomycetes</taxon>
        <taxon>Dothideomycetidae</taxon>
        <taxon>Dothideales</taxon>
        <taxon>Dothioraceae</taxon>
        <taxon>Neodothiora</taxon>
    </lineage>
</organism>
<dbReference type="EMBL" id="JBFMKM010000010">
    <property type="protein sequence ID" value="KAL1303609.1"/>
    <property type="molecule type" value="Genomic_DNA"/>
</dbReference>
<comment type="similarity">
    <text evidence="3">Belongs to the aldo/keto reductase family. Aldo/keto reductase 2 subfamily.</text>
</comment>
<protein>
    <recommendedName>
        <fullName evidence="4">NADP-dependent oxidoreductase domain-containing protein</fullName>
    </recommendedName>
</protein>
<evidence type="ECO:0000259" key="4">
    <source>
        <dbReference type="Pfam" id="PF00248"/>
    </source>
</evidence>
<dbReference type="Proteomes" id="UP001562354">
    <property type="component" value="Unassembled WGS sequence"/>
</dbReference>
<keyword evidence="2" id="KW-0560">Oxidoreductase</keyword>
<dbReference type="Pfam" id="PF00248">
    <property type="entry name" value="Aldo_ket_red"/>
    <property type="match status" value="1"/>
</dbReference>
<name>A0ABR3PBV7_9PEZI</name>
<comment type="caution">
    <text evidence="5">The sequence shown here is derived from an EMBL/GenBank/DDBJ whole genome shotgun (WGS) entry which is preliminary data.</text>
</comment>
<dbReference type="SUPFAM" id="SSF51430">
    <property type="entry name" value="NAD(P)-linked oxidoreductase"/>
    <property type="match status" value="1"/>
</dbReference>
<dbReference type="GeneID" id="95980672"/>
<evidence type="ECO:0000256" key="3">
    <source>
        <dbReference type="ARBA" id="ARBA00038157"/>
    </source>
</evidence>
<dbReference type="PANTHER" id="PTHR43364">
    <property type="entry name" value="NADH-SPECIFIC METHYLGLYOXAL REDUCTASE-RELATED"/>
    <property type="match status" value="1"/>
</dbReference>
<dbReference type="InterPro" id="IPR050523">
    <property type="entry name" value="AKR_Detox_Biosynth"/>
</dbReference>